<evidence type="ECO:0000256" key="1">
    <source>
        <dbReference type="ARBA" id="ARBA00006272"/>
    </source>
</evidence>
<dbReference type="GO" id="GO:0006508">
    <property type="term" value="P:proteolysis"/>
    <property type="evidence" value="ECO:0007669"/>
    <property type="project" value="UniProtKB-KW"/>
</dbReference>
<proteinExistence type="inferred from homology"/>
<protein>
    <submittedName>
        <fullName evidence="6">Uncharacterized protein</fullName>
    </submittedName>
</protein>
<keyword evidence="3" id="KW-0645">Protease</keyword>
<keyword evidence="2" id="KW-0031">Aminopeptidase</keyword>
<evidence type="ECO:0000256" key="2">
    <source>
        <dbReference type="ARBA" id="ARBA00022438"/>
    </source>
</evidence>
<evidence type="ECO:0000313" key="6">
    <source>
        <dbReference type="EMBL" id="BDI34334.1"/>
    </source>
</evidence>
<comment type="similarity">
    <text evidence="1">Belongs to the peptidase M42 family.</text>
</comment>
<dbReference type="GO" id="GO:0046872">
    <property type="term" value="F:metal ion binding"/>
    <property type="evidence" value="ECO:0007669"/>
    <property type="project" value="UniProtKB-KW"/>
</dbReference>
<dbReference type="RefSeq" id="WP_119321861.1">
    <property type="nucleotide sequence ID" value="NZ_AP025739.1"/>
</dbReference>
<keyword evidence="5" id="KW-0378">Hydrolase</keyword>
<dbReference type="AlphaFoldDB" id="A0A402CWZ2"/>
<dbReference type="EMBL" id="AP025739">
    <property type="protein sequence ID" value="BDI34334.1"/>
    <property type="molecule type" value="Genomic_DNA"/>
</dbReference>
<dbReference type="PANTHER" id="PTHR32481:SF0">
    <property type="entry name" value="AMINOPEPTIDASE YPDE-RELATED"/>
    <property type="match status" value="1"/>
</dbReference>
<dbReference type="KEGG" id="ccot:CCAX7_63850"/>
<dbReference type="SUPFAM" id="SSF53187">
    <property type="entry name" value="Zn-dependent exopeptidases"/>
    <property type="match status" value="1"/>
</dbReference>
<reference evidence="6 7" key="1">
    <citation type="journal article" date="2019" name="Int. J. Syst. Evol. Microbiol.">
        <title>Capsulimonas corticalis gen. nov., sp. nov., an aerobic capsulated bacterium, of a novel bacterial order, Capsulimonadales ord. nov., of the class Armatimonadia of the phylum Armatimonadetes.</title>
        <authorList>
            <person name="Li J."/>
            <person name="Kudo C."/>
            <person name="Tonouchi A."/>
        </authorList>
    </citation>
    <scope>NUCLEOTIDE SEQUENCE [LARGE SCALE GENOMIC DNA]</scope>
    <source>
        <strain evidence="6 7">AX-7</strain>
    </source>
</reference>
<sequence>MDLLWKLLQIDSPSGDEGAMADWLVAEIGTNMPEVRVERIGDSVIAVRGKAPTVAVFAHIDTIGFTLGYDRQLIRIGGPAPKDGVKLRMAGGDAVGKLRVGKAGAWKLGGKTDAAPGTRWVYAAEPKQSGDEIVSPYLDNRAGVWAALQALTRCENVAVAFTTGEEHSGQGAYVCARRLYEGYAIYQALISDITWDTKHVHCGDGVAISLRDSMTPRQRYLDRILALAELSGVSYQREIESSGGSDGGYIQRSGCPIDWVFVGAPQKHPHTSAERVRISDLNAMADMLVSLVNGLHEL</sequence>
<dbReference type="OrthoDB" id="867380at2"/>
<evidence type="ECO:0000313" key="7">
    <source>
        <dbReference type="Proteomes" id="UP000287394"/>
    </source>
</evidence>
<dbReference type="PANTHER" id="PTHR32481">
    <property type="entry name" value="AMINOPEPTIDASE"/>
    <property type="match status" value="1"/>
</dbReference>
<dbReference type="Proteomes" id="UP000287394">
    <property type="component" value="Chromosome"/>
</dbReference>
<evidence type="ECO:0000256" key="3">
    <source>
        <dbReference type="ARBA" id="ARBA00022670"/>
    </source>
</evidence>
<accession>A0A402CWZ2</accession>
<dbReference type="Pfam" id="PF05343">
    <property type="entry name" value="Peptidase_M42"/>
    <property type="match status" value="1"/>
</dbReference>
<keyword evidence="4" id="KW-0479">Metal-binding</keyword>
<keyword evidence="7" id="KW-1185">Reference proteome</keyword>
<organism evidence="6 7">
    <name type="scientific">Capsulimonas corticalis</name>
    <dbReference type="NCBI Taxonomy" id="2219043"/>
    <lineage>
        <taxon>Bacteria</taxon>
        <taxon>Bacillati</taxon>
        <taxon>Armatimonadota</taxon>
        <taxon>Armatimonadia</taxon>
        <taxon>Capsulimonadales</taxon>
        <taxon>Capsulimonadaceae</taxon>
        <taxon>Capsulimonas</taxon>
    </lineage>
</organism>
<dbReference type="InterPro" id="IPR023367">
    <property type="entry name" value="Peptidase_M42_dom2"/>
</dbReference>
<gene>
    <name evidence="6" type="ORF">CCAX7_63850</name>
</gene>
<dbReference type="Gene3D" id="3.40.630.10">
    <property type="entry name" value="Zn peptidases"/>
    <property type="match status" value="2"/>
</dbReference>
<dbReference type="GO" id="GO:0004177">
    <property type="term" value="F:aminopeptidase activity"/>
    <property type="evidence" value="ECO:0007669"/>
    <property type="project" value="UniProtKB-KW"/>
</dbReference>
<dbReference type="InterPro" id="IPR051464">
    <property type="entry name" value="Peptidase_M42_aminopept"/>
</dbReference>
<evidence type="ECO:0000256" key="5">
    <source>
        <dbReference type="ARBA" id="ARBA00022801"/>
    </source>
</evidence>
<dbReference type="Gene3D" id="2.40.30.40">
    <property type="entry name" value="Peptidase M42, domain 2"/>
    <property type="match status" value="1"/>
</dbReference>
<dbReference type="InterPro" id="IPR008007">
    <property type="entry name" value="Peptidase_M42"/>
</dbReference>
<evidence type="ECO:0000256" key="4">
    <source>
        <dbReference type="ARBA" id="ARBA00022723"/>
    </source>
</evidence>
<name>A0A402CWZ2_9BACT</name>